<dbReference type="Gene3D" id="3.40.630.10">
    <property type="entry name" value="Zn peptidases"/>
    <property type="match status" value="1"/>
</dbReference>
<accession>A0ABR3J0W9</accession>
<dbReference type="CDD" id="cd02121">
    <property type="entry name" value="PA_GCPII_like"/>
    <property type="match status" value="1"/>
</dbReference>
<keyword evidence="3" id="KW-0472">Membrane</keyword>
<feature type="transmembrane region" description="Helical" evidence="3">
    <location>
        <begin position="48"/>
        <end position="65"/>
    </location>
</feature>
<name>A0ABR3J0W9_9AGAR</name>
<dbReference type="PANTHER" id="PTHR10404">
    <property type="entry name" value="N-ACETYLATED-ALPHA-LINKED ACIDIC DIPEPTIDASE"/>
    <property type="match status" value="1"/>
</dbReference>
<keyword evidence="3" id="KW-1133">Transmembrane helix</keyword>
<feature type="region of interest" description="Disordered" evidence="2">
    <location>
        <begin position="1"/>
        <end position="26"/>
    </location>
</feature>
<reference evidence="8" key="1">
    <citation type="submission" date="2024-06" db="EMBL/GenBank/DDBJ databases">
        <title>Multi-omics analyses provide insights into the biosynthesis of the anticancer antibiotic pleurotin in Hohenbuehelia grisea.</title>
        <authorList>
            <person name="Weaver J.A."/>
            <person name="Alberti F."/>
        </authorList>
    </citation>
    <scope>NUCLEOTIDE SEQUENCE [LARGE SCALE GENOMIC DNA]</scope>
    <source>
        <strain evidence="8">T-177</strain>
    </source>
</reference>
<dbReference type="Gene3D" id="3.50.30.30">
    <property type="match status" value="1"/>
</dbReference>
<keyword evidence="3" id="KW-0812">Transmembrane</keyword>
<evidence type="ECO:0000259" key="5">
    <source>
        <dbReference type="Pfam" id="PF04253"/>
    </source>
</evidence>
<dbReference type="SUPFAM" id="SSF52025">
    <property type="entry name" value="PA domain"/>
    <property type="match status" value="1"/>
</dbReference>
<keyword evidence="8" id="KW-1185">Reference proteome</keyword>
<comment type="caution">
    <text evidence="7">The sequence shown here is derived from an EMBL/GenBank/DDBJ whole genome shotgun (WGS) entry which is preliminary data.</text>
</comment>
<evidence type="ECO:0000313" key="7">
    <source>
        <dbReference type="EMBL" id="KAL0949248.1"/>
    </source>
</evidence>
<evidence type="ECO:0000259" key="6">
    <source>
        <dbReference type="Pfam" id="PF04389"/>
    </source>
</evidence>
<feature type="compositionally biased region" description="Basic and acidic residues" evidence="2">
    <location>
        <begin position="1"/>
        <end position="15"/>
    </location>
</feature>
<dbReference type="InterPro" id="IPR007484">
    <property type="entry name" value="Peptidase_M28"/>
</dbReference>
<dbReference type="PANTHER" id="PTHR10404:SF46">
    <property type="entry name" value="VACUOLAR PROTEIN SORTING-ASSOCIATED PROTEIN 70"/>
    <property type="match status" value="1"/>
</dbReference>
<dbReference type="InterPro" id="IPR039373">
    <property type="entry name" value="Peptidase_M28B"/>
</dbReference>
<comment type="similarity">
    <text evidence="1">Belongs to the peptidase M28 family. M28B subfamily.</text>
</comment>
<feature type="domain" description="PA" evidence="4">
    <location>
        <begin position="239"/>
        <end position="311"/>
    </location>
</feature>
<organism evidence="7 8">
    <name type="scientific">Hohenbuehelia grisea</name>
    <dbReference type="NCBI Taxonomy" id="104357"/>
    <lineage>
        <taxon>Eukaryota</taxon>
        <taxon>Fungi</taxon>
        <taxon>Dikarya</taxon>
        <taxon>Basidiomycota</taxon>
        <taxon>Agaricomycotina</taxon>
        <taxon>Agaricomycetes</taxon>
        <taxon>Agaricomycetidae</taxon>
        <taxon>Agaricales</taxon>
        <taxon>Pleurotineae</taxon>
        <taxon>Pleurotaceae</taxon>
        <taxon>Hohenbuehelia</taxon>
    </lineage>
</organism>
<dbReference type="Pfam" id="PF02225">
    <property type="entry name" value="PA"/>
    <property type="match status" value="1"/>
</dbReference>
<feature type="domain" description="Peptidase M28" evidence="6">
    <location>
        <begin position="419"/>
        <end position="561"/>
    </location>
</feature>
<proteinExistence type="inferred from homology"/>
<dbReference type="InterPro" id="IPR007365">
    <property type="entry name" value="TFR-like_dimer_dom"/>
</dbReference>
<evidence type="ECO:0000313" key="8">
    <source>
        <dbReference type="Proteomes" id="UP001556367"/>
    </source>
</evidence>
<dbReference type="SUPFAM" id="SSF53187">
    <property type="entry name" value="Zn-dependent exopeptidases"/>
    <property type="match status" value="1"/>
</dbReference>
<evidence type="ECO:0000256" key="2">
    <source>
        <dbReference type="SAM" id="MobiDB-lite"/>
    </source>
</evidence>
<dbReference type="CDD" id="cd08022">
    <property type="entry name" value="M28_PSMA_like"/>
    <property type="match status" value="1"/>
</dbReference>
<dbReference type="InterPro" id="IPR036757">
    <property type="entry name" value="TFR-like_dimer_dom_sf"/>
</dbReference>
<dbReference type="Proteomes" id="UP001556367">
    <property type="component" value="Unassembled WGS sequence"/>
</dbReference>
<gene>
    <name evidence="7" type="ORF">HGRIS_009326</name>
</gene>
<evidence type="ECO:0008006" key="9">
    <source>
        <dbReference type="Google" id="ProtNLM"/>
    </source>
</evidence>
<dbReference type="InterPro" id="IPR003137">
    <property type="entry name" value="PA_domain"/>
</dbReference>
<evidence type="ECO:0000259" key="4">
    <source>
        <dbReference type="Pfam" id="PF02225"/>
    </source>
</evidence>
<evidence type="ECO:0000256" key="3">
    <source>
        <dbReference type="SAM" id="Phobius"/>
    </source>
</evidence>
<dbReference type="Pfam" id="PF04389">
    <property type="entry name" value="Peptidase_M28"/>
    <property type="match status" value="1"/>
</dbReference>
<evidence type="ECO:0000256" key="1">
    <source>
        <dbReference type="ARBA" id="ARBA00005634"/>
    </source>
</evidence>
<feature type="domain" description="Transferrin receptor-like dimerisation" evidence="5">
    <location>
        <begin position="833"/>
        <end position="913"/>
    </location>
</feature>
<dbReference type="Pfam" id="PF04253">
    <property type="entry name" value="TFR_dimer"/>
    <property type="match status" value="1"/>
</dbReference>
<dbReference type="InterPro" id="IPR046450">
    <property type="entry name" value="PA_dom_sf"/>
</dbReference>
<dbReference type="SUPFAM" id="SSF47672">
    <property type="entry name" value="Transferrin receptor-like dimerisation domain"/>
    <property type="match status" value="2"/>
</dbReference>
<sequence>MIIMDPEKNPVELRHASPAPDGVDEPEWSAAQLKRFERKERRRRGRKRFVRLVITLAIVVGFAWYRSSSRASPYRYHSFDGPHHKKPLSNEESEKLFLSIPNPESALAASRDYATHPHLAGSTQDFSDAQVILQLFQDEFGITPPKKEPIYDAGSHASRFSTLGLTSSLRLKSPSAWIDVYYPVMNTPLDRQLSILGDDGKAVWEADLVEDGDPNDPEAHKYRDYVPAWHGLSKHGDAEGELVYANYGTQEDYAELVEAGANLTGKIVVTRYGGIFRGLKILGAQQLGAAGVLIYSDPRDDGYVTVENGYKPYPAGPARNPTSVQRGSVQFLSVYPGDPTTPGYPAYKEVNRTEGENIPKIPSLPISWQNAERLLEEIDEIYLDGGKLKEGKRRLSGKSSKAKVKLVNHVDNKVTPIWNTMAAIPGHIKDEVVIIGCHRDAWVMGAADPTSGTVSVHEVIKGFGALLKNGWKPLRTVVFASWDAEEYGLIGSTEYGEDFASWISDHVVAYLNLDVSVAGTQWTASASPSLAHLLKGAAEAVPHPTIRGRTVWDARHDEGPFEGLSQNGSVANVDAEFLQAYTAQKLAAPKTNIGPLGSGSDFTVFLQRLGVPSSDSGFKFTPTDAVYHYHSIYDSQHWQEVYADPGFVRHVAVAKQHGLTALRIVNSIILPFNTTQYALELDDYLDKVEALALTTDIDSPNFAGLRNAISAVQSASFKLDEEKVEAEKKFKEVLAQLPGRHTQCRRRNKFFDRMAQWVKFVFGVRSDLPPPMPDAGLAGHDHHGDMEIHMMSLDELEHWEAALESGFEIDQDEAHMHPRIPHGFPILKFIKAARRVGRANKKLRSFERGFIHEDGIKEREWYRHLGVAPGKWLGYGATTLPALTEAIALERNSTLVAYEASRLTNLLNKLAKEIHP</sequence>
<protein>
    <recommendedName>
        <fullName evidence="9">Zn-dependent exopeptidase</fullName>
    </recommendedName>
</protein>
<dbReference type="EMBL" id="JASNQZ010000012">
    <property type="protein sequence ID" value="KAL0949248.1"/>
    <property type="molecule type" value="Genomic_DNA"/>
</dbReference>
<dbReference type="Gene3D" id="1.20.930.40">
    <property type="entry name" value="Transferrin receptor-like, dimerisation domain"/>
    <property type="match status" value="1"/>
</dbReference>